<dbReference type="KEGG" id="pbs:Plabr_1740"/>
<dbReference type="AlphaFoldDB" id="F0SFE4"/>
<sequence>MRDDLLRWYNTELGFLRRMGEQFAREHPKIAGRLKLGPESSQDPHVERLIEAVAFLNARTRQKIDDDFPELANALLEVLQPQLLAPIPSMLITQMTMADNELDSATGYEVASGTPLETEAIDGEPCRFRTGYPVTMFPVEVSAARCSSRPFTAPVTESSNEATGVIHVTLRTLSDDLTISDLQWSNLRFYLRGLPQLSFSLYEAMFNDVTEVAFARTIDDPSPIVFPGSIIEQVGFNADDVLLPGSSRTAWEYRLLTEFFLFPQKFLFFQLNKLESLKQAGFGKELHLFFYLRKVQSELENNIGADSFALGCTPAINLFKQRADPVYLSQTEYEYPLCGDIRRPDSVEVYSIDDVTAQNNEGEEVIFRPFYTVGHLGDQQQEPEGFWHAVRRDSQMCETDATSGSEMFLSFVDLSFETIQRDDWIVSIETTCLNRDLPEKLPFGQGQPKLSATAEAGGIGSVSAVTAPTPTIRPKLLNHARWRLISHLNIDHLAIVGGDRAADALREILAIYNFEESAAANNLIQSIVQVDSSRVTRRIRDADFSGVCRGVEITVTFDARLSDPKAFLLACVLEQFLSQTCTMNSFSQLIVRVEKEEDAWKTWPPRSGGRTLL</sequence>
<dbReference type="PANTHER" id="PTHR35370">
    <property type="entry name" value="CYTOPLASMIC PROTEIN-RELATED-RELATED"/>
    <property type="match status" value="1"/>
</dbReference>
<evidence type="ECO:0000313" key="2">
    <source>
        <dbReference type="Proteomes" id="UP000006860"/>
    </source>
</evidence>
<name>F0SFE4_RUBBR</name>
<dbReference type="EMBL" id="CP002546">
    <property type="protein sequence ID" value="ADY59351.1"/>
    <property type="molecule type" value="Genomic_DNA"/>
</dbReference>
<protein>
    <submittedName>
        <fullName evidence="1">Type VI secretion protein, VC_A0110 family</fullName>
    </submittedName>
</protein>
<evidence type="ECO:0000313" key="1">
    <source>
        <dbReference type="EMBL" id="ADY59351.1"/>
    </source>
</evidence>
<dbReference type="Proteomes" id="UP000006860">
    <property type="component" value="Chromosome"/>
</dbReference>
<dbReference type="STRING" id="756272.Plabr_1740"/>
<dbReference type="PIRSF" id="PIRSF028304">
    <property type="entry name" value="UCP028304"/>
    <property type="match status" value="1"/>
</dbReference>
<dbReference type="Pfam" id="PF05947">
    <property type="entry name" value="T6SS_TssF"/>
    <property type="match status" value="1"/>
</dbReference>
<proteinExistence type="predicted"/>
<dbReference type="eggNOG" id="COG3519">
    <property type="taxonomic scope" value="Bacteria"/>
</dbReference>
<reference evidence="2" key="1">
    <citation type="submission" date="2011-02" db="EMBL/GenBank/DDBJ databases">
        <title>The complete genome of Planctomyces brasiliensis DSM 5305.</title>
        <authorList>
            <person name="Lucas S."/>
            <person name="Copeland A."/>
            <person name="Lapidus A."/>
            <person name="Bruce D."/>
            <person name="Goodwin L."/>
            <person name="Pitluck S."/>
            <person name="Kyrpides N."/>
            <person name="Mavromatis K."/>
            <person name="Pagani I."/>
            <person name="Ivanova N."/>
            <person name="Ovchinnikova G."/>
            <person name="Lu M."/>
            <person name="Detter J.C."/>
            <person name="Han C."/>
            <person name="Land M."/>
            <person name="Hauser L."/>
            <person name="Markowitz V."/>
            <person name="Cheng J.-F."/>
            <person name="Hugenholtz P."/>
            <person name="Woyke T."/>
            <person name="Wu D."/>
            <person name="Tindall B."/>
            <person name="Pomrenke H.G."/>
            <person name="Brambilla E."/>
            <person name="Klenk H.-P."/>
            <person name="Eisen J.A."/>
        </authorList>
    </citation>
    <scope>NUCLEOTIDE SEQUENCE [LARGE SCALE GENOMIC DNA]</scope>
    <source>
        <strain evidence="2">ATCC 49424 / DSM 5305 / JCM 21570 / NBRC 103401 / IFAM 1448</strain>
    </source>
</reference>
<organism evidence="1 2">
    <name type="scientific">Rubinisphaera brasiliensis (strain ATCC 49424 / DSM 5305 / JCM 21570 / IAM 15109 / NBRC 103401 / IFAM 1448)</name>
    <name type="common">Planctomyces brasiliensis</name>
    <dbReference type="NCBI Taxonomy" id="756272"/>
    <lineage>
        <taxon>Bacteria</taxon>
        <taxon>Pseudomonadati</taxon>
        <taxon>Planctomycetota</taxon>
        <taxon>Planctomycetia</taxon>
        <taxon>Planctomycetales</taxon>
        <taxon>Planctomycetaceae</taxon>
        <taxon>Rubinisphaera</taxon>
    </lineage>
</organism>
<accession>F0SFE4</accession>
<dbReference type="NCBIfam" id="TIGR03359">
    <property type="entry name" value="VI_chp_6"/>
    <property type="match status" value="1"/>
</dbReference>
<gene>
    <name evidence="1" type="ordered locus">Plabr_1740</name>
</gene>
<dbReference type="RefSeq" id="WP_013628078.1">
    <property type="nucleotide sequence ID" value="NC_015174.1"/>
</dbReference>
<dbReference type="InterPro" id="IPR010272">
    <property type="entry name" value="T6SS_TssF"/>
</dbReference>
<dbReference type="OrthoDB" id="9763676at2"/>
<keyword evidence="2" id="KW-1185">Reference proteome</keyword>
<dbReference type="PANTHER" id="PTHR35370:SF1">
    <property type="entry name" value="TYPE VI SECRETION SYSTEM COMPONENT TSSF1"/>
    <property type="match status" value="1"/>
</dbReference>
<dbReference type="HOGENOM" id="CLU_028593_2_0_0"/>